<organism evidence="2 3">
    <name type="scientific">Dictyostelium firmibasis</name>
    <dbReference type="NCBI Taxonomy" id="79012"/>
    <lineage>
        <taxon>Eukaryota</taxon>
        <taxon>Amoebozoa</taxon>
        <taxon>Evosea</taxon>
        <taxon>Eumycetozoa</taxon>
        <taxon>Dictyostelia</taxon>
        <taxon>Dictyosteliales</taxon>
        <taxon>Dictyosteliaceae</taxon>
        <taxon>Dictyostelium</taxon>
    </lineage>
</organism>
<reference evidence="2 3" key="1">
    <citation type="submission" date="2023-11" db="EMBL/GenBank/DDBJ databases">
        <title>Dfirmibasis_genome.</title>
        <authorList>
            <person name="Edelbroek B."/>
            <person name="Kjellin J."/>
            <person name="Jerlstrom-Hultqvist J."/>
            <person name="Soderbom F."/>
        </authorList>
    </citation>
    <scope>NUCLEOTIDE SEQUENCE [LARGE SCALE GENOMIC DNA]</scope>
    <source>
        <strain evidence="2 3">TNS-C-14</strain>
    </source>
</reference>
<evidence type="ECO:0000256" key="1">
    <source>
        <dbReference type="SAM" id="MobiDB-lite"/>
    </source>
</evidence>
<evidence type="ECO:0000313" key="3">
    <source>
        <dbReference type="Proteomes" id="UP001344447"/>
    </source>
</evidence>
<dbReference type="Proteomes" id="UP001344447">
    <property type="component" value="Unassembled WGS sequence"/>
</dbReference>
<evidence type="ECO:0000313" key="2">
    <source>
        <dbReference type="EMBL" id="KAK5580274.1"/>
    </source>
</evidence>
<feature type="region of interest" description="Disordered" evidence="1">
    <location>
        <begin position="382"/>
        <end position="418"/>
    </location>
</feature>
<feature type="region of interest" description="Disordered" evidence="1">
    <location>
        <begin position="305"/>
        <end position="332"/>
    </location>
</feature>
<keyword evidence="3" id="KW-1185">Reference proteome</keyword>
<feature type="compositionally biased region" description="Low complexity" evidence="1">
    <location>
        <begin position="382"/>
        <end position="391"/>
    </location>
</feature>
<gene>
    <name evidence="2" type="ORF">RB653_000289</name>
</gene>
<sequence length="473" mass="54070">MNSEFSVGLSNTISSLFKDDEDYQIVQASEILTYLSNKGFYPPEVIQNVMVEILKSKRSNDPAVVYNIIKVLNSLKDEDYWIESDNWDLIISVFISLNIHLSESNPPSRTNKKQKTTITSSSVVTSSRGVNTVSDSVAKVPFLSSKVLATYFISMYESMNRLGSLEYSNHPLNLLFKVGNRAHILFSEIMSIINNCDHDTLKEMSKFVTLIYRGGKSWEDSILPSISQGFRNIKRCYRRALFCQLMPLGGEKTKLLKGMLEYFYPTGSGNEFVGFSKRKRGVKRELIEELTPWFKKMSTKAIKKCSKTPTTDDQDQDSYYEGQDDDDTNDLNLESPIGEVELFVIMICQLYQTTIITSTQEYELNHQKHLLKLKNQIQNKQKQQKLNNEINAADDEKDEGETEKKSENGEEDDNEDDLLDVPYQVSWPTVYEQFKEFSQTILSASKNNCKNPTLIESNLNGVEIILKFKSTSP</sequence>
<accession>A0AAN7TV10</accession>
<proteinExistence type="predicted"/>
<comment type="caution">
    <text evidence="2">The sequence shown here is derived from an EMBL/GenBank/DDBJ whole genome shotgun (WGS) entry which is preliminary data.</text>
</comment>
<dbReference type="InterPro" id="IPR016024">
    <property type="entry name" value="ARM-type_fold"/>
</dbReference>
<name>A0AAN7TV10_9MYCE</name>
<feature type="compositionally biased region" description="Acidic residues" evidence="1">
    <location>
        <begin position="409"/>
        <end position="418"/>
    </location>
</feature>
<dbReference type="AlphaFoldDB" id="A0AAN7TV10"/>
<feature type="compositionally biased region" description="Acidic residues" evidence="1">
    <location>
        <begin position="312"/>
        <end position="329"/>
    </location>
</feature>
<protein>
    <submittedName>
        <fullName evidence="2">Uncharacterized protein</fullName>
    </submittedName>
</protein>
<feature type="compositionally biased region" description="Acidic residues" evidence="1">
    <location>
        <begin position="392"/>
        <end position="401"/>
    </location>
</feature>
<dbReference type="SUPFAM" id="SSF48371">
    <property type="entry name" value="ARM repeat"/>
    <property type="match status" value="1"/>
</dbReference>
<dbReference type="EMBL" id="JAVFKY010000002">
    <property type="protein sequence ID" value="KAK5580274.1"/>
    <property type="molecule type" value="Genomic_DNA"/>
</dbReference>